<dbReference type="AlphaFoldDB" id="A0A4Y2D8V7"/>
<evidence type="ECO:0000313" key="3">
    <source>
        <dbReference type="Proteomes" id="UP000499080"/>
    </source>
</evidence>
<comment type="caution">
    <text evidence="2">The sequence shown here is derived from an EMBL/GenBank/DDBJ whole genome shotgun (WGS) entry which is preliminary data.</text>
</comment>
<dbReference type="EMBL" id="BGPR01000324">
    <property type="protein sequence ID" value="GBM13213.1"/>
    <property type="molecule type" value="Genomic_DNA"/>
</dbReference>
<gene>
    <name evidence="2" type="ORF">AVEN_214925_1</name>
</gene>
<proteinExistence type="predicted"/>
<protein>
    <submittedName>
        <fullName evidence="2">Uncharacterized protein</fullName>
    </submittedName>
</protein>
<reference evidence="2 3" key="1">
    <citation type="journal article" date="2019" name="Sci. Rep.">
        <title>Orb-weaving spider Araneus ventricosus genome elucidates the spidroin gene catalogue.</title>
        <authorList>
            <person name="Kono N."/>
            <person name="Nakamura H."/>
            <person name="Ohtoshi R."/>
            <person name="Moran D.A.P."/>
            <person name="Shinohara A."/>
            <person name="Yoshida Y."/>
            <person name="Fujiwara M."/>
            <person name="Mori M."/>
            <person name="Tomita M."/>
            <person name="Arakawa K."/>
        </authorList>
    </citation>
    <scope>NUCLEOTIDE SEQUENCE [LARGE SCALE GENOMIC DNA]</scope>
</reference>
<evidence type="ECO:0000256" key="1">
    <source>
        <dbReference type="SAM" id="MobiDB-lite"/>
    </source>
</evidence>
<sequence length="118" mass="13917">MARNTPLPILPRPLIEQPSHSPDFSPLDYFCEDTNRRAVPAEVRGIPSDARGADERQQNASVHQRVLVGKRLADQEDLQKTILEYYKQFDKQQYREGMFKRMSRWDKCLNVYEDYVEN</sequence>
<evidence type="ECO:0000313" key="2">
    <source>
        <dbReference type="EMBL" id="GBM13213.1"/>
    </source>
</evidence>
<feature type="region of interest" description="Disordered" evidence="1">
    <location>
        <begin position="1"/>
        <end position="27"/>
    </location>
</feature>
<keyword evidence="3" id="KW-1185">Reference proteome</keyword>
<accession>A0A4Y2D8V7</accession>
<dbReference type="Proteomes" id="UP000499080">
    <property type="component" value="Unassembled WGS sequence"/>
</dbReference>
<name>A0A4Y2D8V7_ARAVE</name>
<organism evidence="2 3">
    <name type="scientific">Araneus ventricosus</name>
    <name type="common">Orbweaver spider</name>
    <name type="synonym">Epeira ventricosa</name>
    <dbReference type="NCBI Taxonomy" id="182803"/>
    <lineage>
        <taxon>Eukaryota</taxon>
        <taxon>Metazoa</taxon>
        <taxon>Ecdysozoa</taxon>
        <taxon>Arthropoda</taxon>
        <taxon>Chelicerata</taxon>
        <taxon>Arachnida</taxon>
        <taxon>Araneae</taxon>
        <taxon>Araneomorphae</taxon>
        <taxon>Entelegynae</taxon>
        <taxon>Araneoidea</taxon>
        <taxon>Araneidae</taxon>
        <taxon>Araneus</taxon>
    </lineage>
</organism>